<feature type="domain" description="PEGA" evidence="2">
    <location>
        <begin position="181"/>
        <end position="246"/>
    </location>
</feature>
<dbReference type="SUPFAM" id="SSF49452">
    <property type="entry name" value="Starch-binding domain-like"/>
    <property type="match status" value="2"/>
</dbReference>
<organism evidence="3 4">
    <name type="scientific">Methanoculleus caldifontis</name>
    <dbReference type="NCBI Taxonomy" id="2651577"/>
    <lineage>
        <taxon>Archaea</taxon>
        <taxon>Methanobacteriati</taxon>
        <taxon>Methanobacteriota</taxon>
        <taxon>Stenosarchaea group</taxon>
        <taxon>Methanomicrobia</taxon>
        <taxon>Methanomicrobiales</taxon>
        <taxon>Methanomicrobiaceae</taxon>
        <taxon>Methanoculleus</taxon>
    </lineage>
</organism>
<dbReference type="EMBL" id="WBKO01000001">
    <property type="protein sequence ID" value="MDV2482001.1"/>
    <property type="molecule type" value="Genomic_DNA"/>
</dbReference>
<feature type="domain" description="PEGA" evidence="2">
    <location>
        <begin position="32"/>
        <end position="105"/>
    </location>
</feature>
<dbReference type="PANTHER" id="PTHR36194:SF1">
    <property type="entry name" value="S-LAYER-LIKE PROTEIN"/>
    <property type="match status" value="1"/>
</dbReference>
<feature type="domain" description="PEGA" evidence="2">
    <location>
        <begin position="109"/>
        <end position="177"/>
    </location>
</feature>
<feature type="domain" description="PEGA" evidence="2">
    <location>
        <begin position="255"/>
        <end position="326"/>
    </location>
</feature>
<feature type="domain" description="PEGA" evidence="2">
    <location>
        <begin position="332"/>
        <end position="400"/>
    </location>
</feature>
<accession>A0ABU3X3L9</accession>
<evidence type="ECO:0000259" key="2">
    <source>
        <dbReference type="Pfam" id="PF08308"/>
    </source>
</evidence>
<keyword evidence="1" id="KW-1133">Transmembrane helix</keyword>
<gene>
    <name evidence="3" type="ORF">F8E02_08255</name>
</gene>
<proteinExistence type="predicted"/>
<keyword evidence="1" id="KW-0472">Membrane</keyword>
<sequence length="431" mass="44063">MFRKFLLGIALLVLCAGIPAVSAEIGGDEGWYAVNCNVDGASVYFDGQYMGITSGGVLYVPVYSTGTPYNTIRVERSGYRAYSGSLPSAPGMGDTVNVYATLQPVETSGSIYATSSPSGAAIYLNGNYQGTAPLTIPNLSPGTYSLRADRAGYLSDQSSVTVRAGQQSTVQFTLTPVQQYGSVSISSNPSGAYVYMDGVYKGRTPLTLNSVSAQNHNIELDLSGYYDWTTTVSVTSGVTRYVNAQLTALPSSAGAIDVVSYPAGADVYLDGKLQGKTPSAGAYVISNVATGSHTVRVSLAGYQDYTTSATVSPATTSHVSAALQPAPVTSSGSIAVTSSPSGAEIYVDNAYKGITPLTVEGIGAGTHTVMLALGGYSDWSTSVQVGAGSTASVSASLAPTPTQAPSAGMAPLAVIGALAVLGLLAGLRKRD</sequence>
<dbReference type="RefSeq" id="WP_317065024.1">
    <property type="nucleotide sequence ID" value="NZ_WBKO01000001.1"/>
</dbReference>
<dbReference type="InterPro" id="IPR013784">
    <property type="entry name" value="Carb-bd-like_fold"/>
</dbReference>
<name>A0ABU3X3L9_9EURY</name>
<reference evidence="3 4" key="1">
    <citation type="submission" date="2019-10" db="EMBL/GenBank/DDBJ databases">
        <title>Isolation and characterization of Methanoculleus sp. Wushi-C6 from a hot spring well.</title>
        <authorList>
            <person name="Chen S.-C."/>
            <person name="Lan Z.-H."/>
            <person name="You Y.-T."/>
            <person name="Lai M.-C."/>
        </authorList>
    </citation>
    <scope>NUCLEOTIDE SEQUENCE [LARGE SCALE GENOMIC DNA]</scope>
    <source>
        <strain evidence="3 4">Wushi-C6</strain>
    </source>
</reference>
<dbReference type="Pfam" id="PF08308">
    <property type="entry name" value="PEGA"/>
    <property type="match status" value="5"/>
</dbReference>
<protein>
    <submittedName>
        <fullName evidence="3">PEGA domain-containing protein</fullName>
    </submittedName>
</protein>
<keyword evidence="4" id="KW-1185">Reference proteome</keyword>
<keyword evidence="1" id="KW-0812">Transmembrane</keyword>
<evidence type="ECO:0000313" key="4">
    <source>
        <dbReference type="Proteomes" id="UP001281203"/>
    </source>
</evidence>
<dbReference type="PANTHER" id="PTHR36194">
    <property type="entry name" value="S-LAYER-LIKE PROTEIN"/>
    <property type="match status" value="1"/>
</dbReference>
<feature type="transmembrane region" description="Helical" evidence="1">
    <location>
        <begin position="408"/>
        <end position="427"/>
    </location>
</feature>
<dbReference type="InterPro" id="IPR013229">
    <property type="entry name" value="PEGA"/>
</dbReference>
<comment type="caution">
    <text evidence="3">The sequence shown here is derived from an EMBL/GenBank/DDBJ whole genome shotgun (WGS) entry which is preliminary data.</text>
</comment>
<evidence type="ECO:0000256" key="1">
    <source>
        <dbReference type="SAM" id="Phobius"/>
    </source>
</evidence>
<evidence type="ECO:0000313" key="3">
    <source>
        <dbReference type="EMBL" id="MDV2482001.1"/>
    </source>
</evidence>
<dbReference type="Proteomes" id="UP001281203">
    <property type="component" value="Unassembled WGS sequence"/>
</dbReference>
<dbReference type="Gene3D" id="2.60.40.1120">
    <property type="entry name" value="Carboxypeptidase-like, regulatory domain"/>
    <property type="match status" value="2"/>
</dbReference>